<dbReference type="InterPro" id="IPR049730">
    <property type="entry name" value="SNF2/RAD54-like_C"/>
</dbReference>
<dbReference type="Pfam" id="PF00271">
    <property type="entry name" value="Helicase_C"/>
    <property type="match status" value="1"/>
</dbReference>
<keyword evidence="5 13" id="KW-0347">Helicase</keyword>
<dbReference type="InterPro" id="IPR013083">
    <property type="entry name" value="Znf_RING/FYVE/PHD"/>
</dbReference>
<dbReference type="PANTHER" id="PTHR45626:SF17">
    <property type="entry name" value="HELICASE-LIKE TRANSCRIPTION FACTOR"/>
    <property type="match status" value="1"/>
</dbReference>
<dbReference type="SMART" id="SM00490">
    <property type="entry name" value="HELICc"/>
    <property type="match status" value="1"/>
</dbReference>
<gene>
    <name evidence="13" type="ORF">P5673_013744</name>
</gene>
<keyword evidence="3 8" id="KW-0863">Zinc-finger</keyword>
<evidence type="ECO:0000259" key="10">
    <source>
        <dbReference type="PROSITE" id="PS50089"/>
    </source>
</evidence>
<evidence type="ECO:0000259" key="12">
    <source>
        <dbReference type="PROSITE" id="PS51194"/>
    </source>
</evidence>
<dbReference type="SUPFAM" id="SSF52540">
    <property type="entry name" value="P-loop containing nucleoside triphosphate hydrolases"/>
    <property type="match status" value="2"/>
</dbReference>
<evidence type="ECO:0000256" key="4">
    <source>
        <dbReference type="ARBA" id="ARBA00022801"/>
    </source>
</evidence>
<dbReference type="Proteomes" id="UP001249851">
    <property type="component" value="Unassembled WGS sequence"/>
</dbReference>
<dbReference type="InterPro" id="IPR038718">
    <property type="entry name" value="SNF2-like_sf"/>
</dbReference>
<dbReference type="PROSITE" id="PS00518">
    <property type="entry name" value="ZF_RING_1"/>
    <property type="match status" value="1"/>
</dbReference>
<feature type="domain" description="Helicase C-terminal" evidence="12">
    <location>
        <begin position="1034"/>
        <end position="1200"/>
    </location>
</feature>
<accession>A0AAD9QK40</accession>
<dbReference type="GO" id="GO:0008270">
    <property type="term" value="F:zinc ion binding"/>
    <property type="evidence" value="ECO:0007669"/>
    <property type="project" value="UniProtKB-KW"/>
</dbReference>
<dbReference type="InterPro" id="IPR001650">
    <property type="entry name" value="Helicase_C-like"/>
</dbReference>
<feature type="region of interest" description="Disordered" evidence="9">
    <location>
        <begin position="666"/>
        <end position="693"/>
    </location>
</feature>
<dbReference type="GO" id="GO:0006281">
    <property type="term" value="P:DNA repair"/>
    <property type="evidence" value="ECO:0007669"/>
    <property type="project" value="TreeGrafter"/>
</dbReference>
<feature type="region of interest" description="Disordered" evidence="9">
    <location>
        <begin position="1"/>
        <end position="20"/>
    </location>
</feature>
<dbReference type="PROSITE" id="PS51194">
    <property type="entry name" value="HELICASE_CTER"/>
    <property type="match status" value="1"/>
</dbReference>
<feature type="region of interest" description="Disordered" evidence="9">
    <location>
        <begin position="586"/>
        <end position="621"/>
    </location>
</feature>
<dbReference type="InterPro" id="IPR050628">
    <property type="entry name" value="SNF2_RAD54_helicase_TF"/>
</dbReference>
<dbReference type="EMBL" id="JARQWQ010000027">
    <property type="protein sequence ID" value="KAK2562796.1"/>
    <property type="molecule type" value="Genomic_DNA"/>
</dbReference>
<dbReference type="InterPro" id="IPR001841">
    <property type="entry name" value="Znf_RING"/>
</dbReference>
<keyword evidence="4" id="KW-0378">Hydrolase</keyword>
<keyword evidence="7" id="KW-0067">ATP-binding</keyword>
<evidence type="ECO:0000256" key="2">
    <source>
        <dbReference type="ARBA" id="ARBA00022741"/>
    </source>
</evidence>
<dbReference type="InterPro" id="IPR027417">
    <property type="entry name" value="P-loop_NTPase"/>
</dbReference>
<dbReference type="GO" id="GO:0016787">
    <property type="term" value="F:hydrolase activity"/>
    <property type="evidence" value="ECO:0007669"/>
    <property type="project" value="UniProtKB-KW"/>
</dbReference>
<evidence type="ECO:0000313" key="13">
    <source>
        <dbReference type="EMBL" id="KAK2562796.1"/>
    </source>
</evidence>
<name>A0AAD9QK40_ACRCE</name>
<dbReference type="Gene3D" id="3.40.50.300">
    <property type="entry name" value="P-loop containing nucleotide triphosphate hydrolases"/>
    <property type="match status" value="1"/>
</dbReference>
<keyword evidence="6" id="KW-0862">Zinc</keyword>
<dbReference type="GO" id="GO:0005634">
    <property type="term" value="C:nucleus"/>
    <property type="evidence" value="ECO:0007669"/>
    <property type="project" value="TreeGrafter"/>
</dbReference>
<reference evidence="13" key="2">
    <citation type="journal article" date="2023" name="Science">
        <title>Genomic signatures of disease resistance in endangered staghorn corals.</title>
        <authorList>
            <person name="Vollmer S.V."/>
            <person name="Selwyn J.D."/>
            <person name="Despard B.A."/>
            <person name="Roesel C.L."/>
        </authorList>
    </citation>
    <scope>NUCLEOTIDE SEQUENCE</scope>
    <source>
        <strain evidence="13">K2</strain>
    </source>
</reference>
<dbReference type="SUPFAM" id="SSF57850">
    <property type="entry name" value="RING/U-box"/>
    <property type="match status" value="1"/>
</dbReference>
<evidence type="ECO:0000256" key="5">
    <source>
        <dbReference type="ARBA" id="ARBA00022806"/>
    </source>
</evidence>
<dbReference type="CDD" id="cd18793">
    <property type="entry name" value="SF2_C_SNF"/>
    <property type="match status" value="1"/>
</dbReference>
<evidence type="ECO:0000256" key="1">
    <source>
        <dbReference type="ARBA" id="ARBA00022723"/>
    </source>
</evidence>
<evidence type="ECO:0000313" key="14">
    <source>
        <dbReference type="Proteomes" id="UP001249851"/>
    </source>
</evidence>
<dbReference type="SMART" id="SM00487">
    <property type="entry name" value="DEXDc"/>
    <property type="match status" value="1"/>
</dbReference>
<dbReference type="PROSITE" id="PS50089">
    <property type="entry name" value="ZF_RING_2"/>
    <property type="match status" value="1"/>
</dbReference>
<dbReference type="InterPro" id="IPR017907">
    <property type="entry name" value="Znf_RING_CS"/>
</dbReference>
<dbReference type="AlphaFoldDB" id="A0AAD9QK40"/>
<keyword evidence="2" id="KW-0547">Nucleotide-binding</keyword>
<evidence type="ECO:0000256" key="3">
    <source>
        <dbReference type="ARBA" id="ARBA00022771"/>
    </source>
</evidence>
<evidence type="ECO:0000256" key="6">
    <source>
        <dbReference type="ARBA" id="ARBA00022833"/>
    </source>
</evidence>
<dbReference type="GO" id="GO:0005524">
    <property type="term" value="F:ATP binding"/>
    <property type="evidence" value="ECO:0007669"/>
    <property type="project" value="UniProtKB-KW"/>
</dbReference>
<comment type="caution">
    <text evidence="13">The sequence shown here is derived from an EMBL/GenBank/DDBJ whole genome shotgun (WGS) entry which is preliminary data.</text>
</comment>
<keyword evidence="14" id="KW-1185">Reference proteome</keyword>
<keyword evidence="1" id="KW-0479">Metal-binding</keyword>
<evidence type="ECO:0000256" key="9">
    <source>
        <dbReference type="SAM" id="MobiDB-lite"/>
    </source>
</evidence>
<dbReference type="Pfam" id="PF13923">
    <property type="entry name" value="zf-C3HC4_2"/>
    <property type="match status" value="1"/>
</dbReference>
<dbReference type="Gene3D" id="3.30.40.10">
    <property type="entry name" value="Zinc/RING finger domain, C3HC4 (zinc finger)"/>
    <property type="match status" value="1"/>
</dbReference>
<dbReference type="Gene3D" id="3.40.50.10810">
    <property type="entry name" value="Tandem AAA-ATPase domain"/>
    <property type="match status" value="2"/>
</dbReference>
<dbReference type="SMART" id="SM00184">
    <property type="entry name" value="RING"/>
    <property type="match status" value="1"/>
</dbReference>
<dbReference type="InterPro" id="IPR000330">
    <property type="entry name" value="SNF2_N"/>
</dbReference>
<feature type="domain" description="Helicase ATP-binding" evidence="11">
    <location>
        <begin position="723"/>
        <end position="850"/>
    </location>
</feature>
<dbReference type="GO" id="GO:0008094">
    <property type="term" value="F:ATP-dependent activity, acting on DNA"/>
    <property type="evidence" value="ECO:0007669"/>
    <property type="project" value="TreeGrafter"/>
</dbReference>
<dbReference type="PANTHER" id="PTHR45626">
    <property type="entry name" value="TRANSCRIPTION TERMINATION FACTOR 2-RELATED"/>
    <property type="match status" value="1"/>
</dbReference>
<dbReference type="PROSITE" id="PS51192">
    <property type="entry name" value="HELICASE_ATP_BIND_1"/>
    <property type="match status" value="1"/>
</dbReference>
<sequence length="1212" mass="134254">MAEVNGNSSTGVNMSQMLQNPPNICNNSSIADQSCKCSSSSDDNFHEDILDQKADINHGLEASREGGEVEKISPNMTVHTNLCISENYINKQSTVGKEKQLCPRESTKGKVELCDHQLGLCDTTSEVCYEKKLTVTCAPIIDAFTDSAHVNPPLCSSKGAQYQQSLHSSFQSPENSVIQPLHELLQEESATGSFGSHQVCTGPATTSNDIVVPQGNAEPGLQTSPSKIKLLTKTTSHGVPTSMQENHHGVRSHAKTSIPFLNLENGKEDITPSLLLVTIPQSTPATLSCPLMLLSPQFVSTAVDMAVTSVSPELSYSCFDCSSKQLGSSSIPLASNQVTVASTLSPCLQVSAATHQQVAESKVSVVKKELVPSSFTGISSLSGSQDTASVITEDSTNIAPQNRTAISNFTPCSKCNSLLVCLCSKASLSEVVPAVSPLSSSAFCEGICSSNTNGNVPNSPPPDVKPQILPVVPLNRLDELFESLVEYVKIAKAEQPEAITTQLFPHQMQALNWMIIRENNTDLAPFWTQVSNSIWINKGSNFSTDRKPDSPKGGILADDMGLGKTLTVITLIMANHRNGKPMFLRRASNQKRAPSTSSEESTCKSEPAKKVAQTDACDSDDDDGVVNKVAIKKRKGTVDNMKRLADSKALKQPGFKFRQMYLSKIASKSPKKEKSKEKKSRTPPTPVKTPDDNHYSVLVVDKEMKSMERGHSSRSPVTENTATLIVCPVSVLSNWTDQIFRHVHRDVRLQVYLYYGPERLRDLKFLREQDIVLTTYPTLTNDYSRKDSPIHKIKWLRVILDEGHTIRNPQTRLTNAMLDLEASRRWVLTGTPIQNRLDDLWSLIRFLRLKPFDDKFWWNSNVANSVRRGCPQGVNRLQKLLKHISIRRLKSDKHEGKLFVELPPRTVVIQEVELSKEERELYDSMQKDGQLIIRSLCAKDSERVHNARNILQALGVNLDADHDSQEHIADLLVALSSGVDEECPVCFDSLVDPVITRCAHAFCRQCIMDRISSEDIAPNCPLCSAPVNENDLIKVPENTIKKSSETEKPNEEMTTVEKNSSKFTSFLDLIGDALRRENFLFVRLDGRMTQEARARAIERFSDTSSSAPTVFLLSLTAGGVGLNLTAATRVFLLDPAWNPAVEEQCFDRSHRMGQTQEVIITKFIVTNSIEERMLTLQERKRELMSQAFGLNTQSQEDRRRSRVREIRHLIGL</sequence>
<evidence type="ECO:0000259" key="11">
    <source>
        <dbReference type="PROSITE" id="PS51192"/>
    </source>
</evidence>
<evidence type="ECO:0000256" key="8">
    <source>
        <dbReference type="PROSITE-ProRule" id="PRU00175"/>
    </source>
</evidence>
<dbReference type="Pfam" id="PF00176">
    <property type="entry name" value="SNF2-rel_dom"/>
    <property type="match status" value="1"/>
</dbReference>
<proteinExistence type="predicted"/>
<dbReference type="InterPro" id="IPR014001">
    <property type="entry name" value="Helicase_ATP-bd"/>
</dbReference>
<reference evidence="13" key="1">
    <citation type="journal article" date="2023" name="G3 (Bethesda)">
        <title>Whole genome assembly and annotation of the endangered Caribbean coral Acropora cervicornis.</title>
        <authorList>
            <person name="Selwyn J.D."/>
            <person name="Vollmer S.V."/>
        </authorList>
    </citation>
    <scope>NUCLEOTIDE SEQUENCE</scope>
    <source>
        <strain evidence="13">K2</strain>
    </source>
</reference>
<protein>
    <submittedName>
        <fullName evidence="13">Helicase-like transcription factor</fullName>
    </submittedName>
</protein>
<dbReference type="GO" id="GO:0004386">
    <property type="term" value="F:helicase activity"/>
    <property type="evidence" value="ECO:0007669"/>
    <property type="project" value="UniProtKB-KW"/>
</dbReference>
<organism evidence="13 14">
    <name type="scientific">Acropora cervicornis</name>
    <name type="common">Staghorn coral</name>
    <dbReference type="NCBI Taxonomy" id="6130"/>
    <lineage>
        <taxon>Eukaryota</taxon>
        <taxon>Metazoa</taxon>
        <taxon>Cnidaria</taxon>
        <taxon>Anthozoa</taxon>
        <taxon>Hexacorallia</taxon>
        <taxon>Scleractinia</taxon>
        <taxon>Astrocoeniina</taxon>
        <taxon>Acroporidae</taxon>
        <taxon>Acropora</taxon>
    </lineage>
</organism>
<feature type="domain" description="RING-type" evidence="10">
    <location>
        <begin position="983"/>
        <end position="1024"/>
    </location>
</feature>
<evidence type="ECO:0000256" key="7">
    <source>
        <dbReference type="ARBA" id="ARBA00022840"/>
    </source>
</evidence>